<dbReference type="CDD" id="cd07377">
    <property type="entry name" value="WHTH_GntR"/>
    <property type="match status" value="1"/>
</dbReference>
<dbReference type="PANTHER" id="PTHR43537:SF44">
    <property type="entry name" value="GNTR FAMILY REGULATORY PROTEIN"/>
    <property type="match status" value="1"/>
</dbReference>
<accession>A0A975WF58</accession>
<dbReference type="PROSITE" id="PS50949">
    <property type="entry name" value="HTH_GNTR"/>
    <property type="match status" value="1"/>
</dbReference>
<dbReference type="InterPro" id="IPR000524">
    <property type="entry name" value="Tscrpt_reg_HTH_GntR"/>
</dbReference>
<sequence>MEKPNITAQSAMRAAGGRPAKVSEVLELLGRRVVTGDYAVGETLPVEKELIEELSVSRTTLREAIKTLTALGLLEVRTRHGTRVRPRQDWSLLSRDVLRWMQPVEGVNVELSSAIDEAREVFEPAACALAAVRADRREITRIRLAYEAMERAAENDDVEAAIQADKDFHLAILAATGNPILEAFDTAIDAVLGLLFKAAIERHMESFRKNLANHLRVLEAIEQRRPEEARQAMLDMIGFTRRNLENYQIIKPIS</sequence>
<dbReference type="Gene3D" id="1.20.120.530">
    <property type="entry name" value="GntR ligand-binding domain-like"/>
    <property type="match status" value="1"/>
</dbReference>
<evidence type="ECO:0000313" key="6">
    <source>
        <dbReference type="Proteomes" id="UP000182932"/>
    </source>
</evidence>
<dbReference type="Pfam" id="PF00392">
    <property type="entry name" value="GntR"/>
    <property type="match status" value="1"/>
</dbReference>
<dbReference type="RefSeq" id="WP_083416194.1">
    <property type="nucleotide sequence ID" value="NZ_CATLQZ010000013.1"/>
</dbReference>
<evidence type="ECO:0000256" key="2">
    <source>
        <dbReference type="ARBA" id="ARBA00023125"/>
    </source>
</evidence>
<dbReference type="EMBL" id="FNYY01000031">
    <property type="protein sequence ID" value="SEK10002.1"/>
    <property type="molecule type" value="Genomic_DNA"/>
</dbReference>
<keyword evidence="1" id="KW-0805">Transcription regulation</keyword>
<dbReference type="GO" id="GO:0003700">
    <property type="term" value="F:DNA-binding transcription factor activity"/>
    <property type="evidence" value="ECO:0007669"/>
    <property type="project" value="InterPro"/>
</dbReference>
<dbReference type="PRINTS" id="PR00035">
    <property type="entry name" value="HTHGNTR"/>
</dbReference>
<dbReference type="InterPro" id="IPR008920">
    <property type="entry name" value="TF_FadR/GntR_C"/>
</dbReference>
<dbReference type="InterPro" id="IPR036388">
    <property type="entry name" value="WH-like_DNA-bd_sf"/>
</dbReference>
<proteinExistence type="predicted"/>
<dbReference type="SUPFAM" id="SSF48008">
    <property type="entry name" value="GntR ligand-binding domain-like"/>
    <property type="match status" value="1"/>
</dbReference>
<dbReference type="SUPFAM" id="SSF46785">
    <property type="entry name" value="Winged helix' DNA-binding domain"/>
    <property type="match status" value="1"/>
</dbReference>
<feature type="domain" description="HTH gntR-type" evidence="4">
    <location>
        <begin position="19"/>
        <end position="87"/>
    </location>
</feature>
<evidence type="ECO:0000256" key="1">
    <source>
        <dbReference type="ARBA" id="ARBA00023015"/>
    </source>
</evidence>
<dbReference type="AlphaFoldDB" id="A0A975WF58"/>
<dbReference type="Proteomes" id="UP000182932">
    <property type="component" value="Unassembled WGS sequence"/>
</dbReference>
<evidence type="ECO:0000313" key="5">
    <source>
        <dbReference type="EMBL" id="SEK10002.1"/>
    </source>
</evidence>
<dbReference type="SMART" id="SM00895">
    <property type="entry name" value="FCD"/>
    <property type="match status" value="1"/>
</dbReference>
<dbReference type="GO" id="GO:0003677">
    <property type="term" value="F:DNA binding"/>
    <property type="evidence" value="ECO:0007669"/>
    <property type="project" value="UniProtKB-KW"/>
</dbReference>
<name>A0A975WF58_9RHOB</name>
<comment type="caution">
    <text evidence="5">The sequence shown here is derived from an EMBL/GenBank/DDBJ whole genome shotgun (WGS) entry which is preliminary data.</text>
</comment>
<dbReference type="Pfam" id="PF07729">
    <property type="entry name" value="FCD"/>
    <property type="match status" value="1"/>
</dbReference>
<dbReference type="GeneID" id="80821009"/>
<gene>
    <name evidence="5" type="ORF">SAMN04487940_13146</name>
</gene>
<keyword evidence="3" id="KW-0804">Transcription</keyword>
<dbReference type="PANTHER" id="PTHR43537">
    <property type="entry name" value="TRANSCRIPTIONAL REGULATOR, GNTR FAMILY"/>
    <property type="match status" value="1"/>
</dbReference>
<dbReference type="InterPro" id="IPR036390">
    <property type="entry name" value="WH_DNA-bd_sf"/>
</dbReference>
<protein>
    <submittedName>
        <fullName evidence="5">DNA-binding transcriptional regulator, FadR family</fullName>
    </submittedName>
</protein>
<keyword evidence="2 5" id="KW-0238">DNA-binding</keyword>
<organism evidence="5 6">
    <name type="scientific">Marinovum algicola</name>
    <dbReference type="NCBI Taxonomy" id="42444"/>
    <lineage>
        <taxon>Bacteria</taxon>
        <taxon>Pseudomonadati</taxon>
        <taxon>Pseudomonadota</taxon>
        <taxon>Alphaproteobacteria</taxon>
        <taxon>Rhodobacterales</taxon>
        <taxon>Roseobacteraceae</taxon>
        <taxon>Marinovum</taxon>
    </lineage>
</organism>
<dbReference type="InterPro" id="IPR011711">
    <property type="entry name" value="GntR_C"/>
</dbReference>
<dbReference type="Gene3D" id="1.10.10.10">
    <property type="entry name" value="Winged helix-like DNA-binding domain superfamily/Winged helix DNA-binding domain"/>
    <property type="match status" value="1"/>
</dbReference>
<keyword evidence="6" id="KW-1185">Reference proteome</keyword>
<reference evidence="5 6" key="1">
    <citation type="submission" date="2016-10" db="EMBL/GenBank/DDBJ databases">
        <authorList>
            <person name="Varghese N."/>
            <person name="Submissions S."/>
        </authorList>
    </citation>
    <scope>NUCLEOTIDE SEQUENCE [LARGE SCALE GENOMIC DNA]</scope>
    <source>
        <strain evidence="5 6">FF3</strain>
    </source>
</reference>
<evidence type="ECO:0000256" key="3">
    <source>
        <dbReference type="ARBA" id="ARBA00023163"/>
    </source>
</evidence>
<evidence type="ECO:0000259" key="4">
    <source>
        <dbReference type="PROSITE" id="PS50949"/>
    </source>
</evidence>
<dbReference type="SMART" id="SM00345">
    <property type="entry name" value="HTH_GNTR"/>
    <property type="match status" value="1"/>
</dbReference>